<comment type="similarity">
    <text evidence="2">Belongs to the NAD(P)-dependent epimerase/dehydratase family.</text>
</comment>
<protein>
    <submittedName>
        <fullName evidence="4">UDP-glucose 4-epimerase</fullName>
    </submittedName>
</protein>
<dbReference type="Proteomes" id="UP001055108">
    <property type="component" value="Unassembled WGS sequence"/>
</dbReference>
<dbReference type="PANTHER" id="PTHR43000">
    <property type="entry name" value="DTDP-D-GLUCOSE 4,6-DEHYDRATASE-RELATED"/>
    <property type="match status" value="1"/>
</dbReference>
<gene>
    <name evidence="4" type="primary">galE_2</name>
    <name evidence="4" type="ORF">NBEOAGPD_3789</name>
</gene>
<dbReference type="Gene3D" id="3.90.25.10">
    <property type="entry name" value="UDP-galactose 4-epimerase, domain 1"/>
    <property type="match status" value="1"/>
</dbReference>
<accession>A0AA37HTD5</accession>
<evidence type="ECO:0000313" key="4">
    <source>
        <dbReference type="EMBL" id="GJD80548.1"/>
    </source>
</evidence>
<dbReference type="EMBL" id="BPQM01000101">
    <property type="protein sequence ID" value="GJD80548.1"/>
    <property type="molecule type" value="Genomic_DNA"/>
</dbReference>
<reference evidence="4" key="1">
    <citation type="journal article" date="2016" name="Front. Microbiol.">
        <title>Genome Sequence of the Piezophilic, Mesophilic Sulfate-Reducing Bacterium Desulfovibrio indicus J2T.</title>
        <authorList>
            <person name="Cao J."/>
            <person name="Maignien L."/>
            <person name="Shao Z."/>
            <person name="Alain K."/>
            <person name="Jebbar M."/>
        </authorList>
    </citation>
    <scope>NUCLEOTIDE SEQUENCE</scope>
    <source>
        <strain evidence="4">NBRC 103626</strain>
    </source>
</reference>
<evidence type="ECO:0000259" key="3">
    <source>
        <dbReference type="Pfam" id="PF01370"/>
    </source>
</evidence>
<dbReference type="InterPro" id="IPR036291">
    <property type="entry name" value="NAD(P)-bd_dom_sf"/>
</dbReference>
<evidence type="ECO:0000256" key="2">
    <source>
        <dbReference type="ARBA" id="ARBA00007637"/>
    </source>
</evidence>
<comment type="pathway">
    <text evidence="1">Bacterial outer membrane biogenesis; LPS O-antigen biosynthesis.</text>
</comment>
<evidence type="ECO:0000256" key="1">
    <source>
        <dbReference type="ARBA" id="ARBA00005125"/>
    </source>
</evidence>
<feature type="domain" description="NAD-dependent epimerase/dehydratase" evidence="3">
    <location>
        <begin position="3"/>
        <end position="226"/>
    </location>
</feature>
<dbReference type="SUPFAM" id="SSF51735">
    <property type="entry name" value="NAD(P)-binding Rossmann-fold domains"/>
    <property type="match status" value="1"/>
</dbReference>
<dbReference type="Gene3D" id="3.40.50.720">
    <property type="entry name" value="NAD(P)-binding Rossmann-like Domain"/>
    <property type="match status" value="1"/>
</dbReference>
<comment type="caution">
    <text evidence="4">The sequence shown here is derived from an EMBL/GenBank/DDBJ whole genome shotgun (WGS) entry which is preliminary data.</text>
</comment>
<dbReference type="InterPro" id="IPR001509">
    <property type="entry name" value="Epimerase_deHydtase"/>
</dbReference>
<dbReference type="Pfam" id="PF01370">
    <property type="entry name" value="Epimerase"/>
    <property type="match status" value="1"/>
</dbReference>
<dbReference type="AlphaFoldDB" id="A0AA37HTD5"/>
<reference evidence="4" key="2">
    <citation type="submission" date="2021-08" db="EMBL/GenBank/DDBJ databases">
        <authorList>
            <person name="Tani A."/>
            <person name="Ola A."/>
            <person name="Ogura Y."/>
            <person name="Katsura K."/>
            <person name="Hayashi T."/>
        </authorList>
    </citation>
    <scope>NUCLEOTIDE SEQUENCE</scope>
    <source>
        <strain evidence="4">NBRC 103626</strain>
    </source>
</reference>
<dbReference type="RefSeq" id="WP_238304400.1">
    <property type="nucleotide sequence ID" value="NZ_BPQM01000101.1"/>
</dbReference>
<name>A0AA37HTD5_9HYPH</name>
<organism evidence="4 5">
    <name type="scientific">Methylobacterium gregans</name>
    <dbReference type="NCBI Taxonomy" id="374424"/>
    <lineage>
        <taxon>Bacteria</taxon>
        <taxon>Pseudomonadati</taxon>
        <taxon>Pseudomonadota</taxon>
        <taxon>Alphaproteobacteria</taxon>
        <taxon>Hyphomicrobiales</taxon>
        <taxon>Methylobacteriaceae</taxon>
        <taxon>Methylobacterium</taxon>
    </lineage>
</organism>
<proteinExistence type="inferred from homology"/>
<evidence type="ECO:0000313" key="5">
    <source>
        <dbReference type="Proteomes" id="UP001055108"/>
    </source>
</evidence>
<keyword evidence="5" id="KW-1185">Reference proteome</keyword>
<sequence length="338" mass="36377">MRIMVIGGNGFVGRPLTRMLADGHEVCVLDALRYGPPRFSPEELARLVLIPADITDPAQVAAAMRSFSPEAVIHLAAIHYIPECEQDPVLAVRTNVAGTVSLLAACPPGCRFVFASSGAVYAPEARPHREDASPVAPSDIYGFTKLHGEHYVRHMARQRGLAAVVVRLFNVIGPGETNPHLLPEILAQLIAGHRRISLGNLTARRDYIHVDDAARGFRAAALAGAVAPGESVTVNLGTGEAYAVGEILSYLRRIGGADFTVETDPARLRAVDRPVLAADIARIRELFGWSPRHTIDTALADLWERPDLPPHLTAKYRPVPAVRPAARAPIAELLTPAS</sequence>